<feature type="domain" description="FRG" evidence="1">
    <location>
        <begin position="58"/>
        <end position="150"/>
    </location>
</feature>
<accession>A0A2J6NL82</accession>
<evidence type="ECO:0000313" key="3">
    <source>
        <dbReference type="Proteomes" id="UP000239920"/>
    </source>
</evidence>
<reference evidence="2 3" key="1">
    <citation type="submission" date="2017-09" db="EMBL/GenBank/DDBJ databases">
        <title>Bacterial strain isolated from the female urinary microbiota.</title>
        <authorList>
            <person name="Thomas-White K."/>
            <person name="Kumar N."/>
            <person name="Forster S."/>
            <person name="Putonti C."/>
            <person name="Lawley T."/>
            <person name="Wolfe A.J."/>
        </authorList>
    </citation>
    <scope>NUCLEOTIDE SEQUENCE [LARGE SCALE GENOMIC DNA]</scope>
    <source>
        <strain evidence="2 3">UMB0683</strain>
    </source>
</reference>
<dbReference type="InterPro" id="IPR014966">
    <property type="entry name" value="FRG-dom"/>
</dbReference>
<proteinExistence type="predicted"/>
<dbReference type="SMART" id="SM00901">
    <property type="entry name" value="FRG"/>
    <property type="match status" value="1"/>
</dbReference>
<dbReference type="EMBL" id="PNFV01000010">
    <property type="protein sequence ID" value="PMB82077.1"/>
    <property type="molecule type" value="Genomic_DNA"/>
</dbReference>
<gene>
    <name evidence="2" type="ORF">CK797_07815</name>
</gene>
<dbReference type="OrthoDB" id="9816036at2"/>
<dbReference type="AlphaFoldDB" id="A0A2J6NL82"/>
<protein>
    <recommendedName>
        <fullName evidence="1">FRG domain-containing protein</fullName>
    </recommendedName>
</protein>
<dbReference type="Proteomes" id="UP000239920">
    <property type="component" value="Unassembled WGS sequence"/>
</dbReference>
<organism evidence="2 3">
    <name type="scientific">Limosilactobacillus pontis</name>
    <dbReference type="NCBI Taxonomy" id="35787"/>
    <lineage>
        <taxon>Bacteria</taxon>
        <taxon>Bacillati</taxon>
        <taxon>Bacillota</taxon>
        <taxon>Bacilli</taxon>
        <taxon>Lactobacillales</taxon>
        <taxon>Lactobacillaceae</taxon>
        <taxon>Limosilactobacillus</taxon>
    </lineage>
</organism>
<evidence type="ECO:0000313" key="2">
    <source>
        <dbReference type="EMBL" id="PMB82077.1"/>
    </source>
</evidence>
<name>A0A2J6NL82_9LACO</name>
<sequence>MCRHPFIGSPCLRRQCGILLRKLHVISLLSKGRSVQMIHNITTVSNYIEEIEQLINNKDHNYYFRGQDDAFSNTLPSIFRSRKLLDNEDNLFNDFLMADPQLFEKCRTNFERMALMEHYHLPTRLLDVSSSPLIALFFAVKGGQGNGEVYVYKDQPNPDKLARMLNQRGWDNLIAEYRFKSGRTNHNYFKKNAFSNEMQLESSLARQSMADKSSFFQAIKNFYQLDNSYIAQQHRLWSDDYLNYFDSEDSDYFAEFKHDLQTLPFLRLFEEAKRDIPSFANKLNPLELIVPKIVTIKRMSRRMENQQGLFLFVPFIGDEYDQSVTIDYTEVERRAQLAIDILSLYNVENPDEKEKYIIPARYKRSILDELAKLGIDYSFIYPEDHAKKAEMIKDKYLGL</sequence>
<dbReference type="Pfam" id="PF08867">
    <property type="entry name" value="FRG"/>
    <property type="match status" value="1"/>
</dbReference>
<comment type="caution">
    <text evidence="2">The sequence shown here is derived from an EMBL/GenBank/DDBJ whole genome shotgun (WGS) entry which is preliminary data.</text>
</comment>
<evidence type="ECO:0000259" key="1">
    <source>
        <dbReference type="SMART" id="SM00901"/>
    </source>
</evidence>